<dbReference type="PANTHER" id="PTHR30548:SF5">
    <property type="entry name" value="SUBUNIT OF OXYGEN-SENSITIVE 2-HYDROXYISOCAPROYL-COA DEHYDRATASE"/>
    <property type="match status" value="1"/>
</dbReference>
<dbReference type="RefSeq" id="WP_060930110.1">
    <property type="nucleotide sequence ID" value="NZ_KQ959772.1"/>
</dbReference>
<comment type="caution">
    <text evidence="6">The sequence shown here is derived from an EMBL/GenBank/DDBJ whole genome shotgun (WGS) entry which is preliminary data.</text>
</comment>
<sequence length="376" mass="42241">MTTIDNLISELEHIAENPREAVADYLGKTGSKAVGVAPVYTPEELVHAAGMLPVGIWGGQNVTLDLAKQYFPAFCNSVVFTCMELALKGTYNQLSAAIIPGMDDTLICLGQNWKAAVKDIPFITLVYPQNRKLSAGIKYLVSELENVKKELEKVCGKEISEEAIFNSIDIYNEHRKTMREFVELAATHPNSINNVQRSHIIKSAYFMLKEEHTQKVKLINDELKKLPEEKYDGHKIITTGFILDSKEILEIMESNALRIVGDDIAHETRQFRTDVPRKENALLSIATQWSEIEGCSFAYDPFRIRGKMVAKLAKDRDAEGVVFALLKFCDTEEYDAPILLDDIHDAGLKAVTIEIDQESGSIEQIRTRLQTFAEML</sequence>
<dbReference type="Pfam" id="PF06050">
    <property type="entry name" value="HGD-D"/>
    <property type="match status" value="1"/>
</dbReference>
<gene>
    <name evidence="6" type="ORF">HMPREF1866_00084</name>
</gene>
<dbReference type="Gene3D" id="1.20.1270.370">
    <property type="match status" value="1"/>
</dbReference>
<name>A0A134A0U0_9FIRM</name>
<accession>A0A134A0U0</accession>
<evidence type="ECO:0000256" key="5">
    <source>
        <dbReference type="ARBA" id="ARBA00023014"/>
    </source>
</evidence>
<dbReference type="Gene3D" id="3.40.50.11890">
    <property type="match status" value="1"/>
</dbReference>
<keyword evidence="4" id="KW-0408">Iron</keyword>
<dbReference type="STRING" id="467210.HMPREF1866_00084"/>
<dbReference type="GO" id="GO:0051536">
    <property type="term" value="F:iron-sulfur cluster binding"/>
    <property type="evidence" value="ECO:0007669"/>
    <property type="project" value="UniProtKB-KW"/>
</dbReference>
<evidence type="ECO:0000256" key="3">
    <source>
        <dbReference type="ARBA" id="ARBA00022723"/>
    </source>
</evidence>
<comment type="cofactor">
    <cofactor evidence="1">
        <name>[4Fe-4S] cluster</name>
        <dbReference type="ChEBI" id="CHEBI:49883"/>
    </cofactor>
</comment>
<dbReference type="PATRIC" id="fig|467210.3.peg.83"/>
<dbReference type="PANTHER" id="PTHR30548">
    <property type="entry name" value="2-HYDROXYGLUTARYL-COA DEHYDRATASE, D-COMPONENT-RELATED"/>
    <property type="match status" value="1"/>
</dbReference>
<evidence type="ECO:0000256" key="4">
    <source>
        <dbReference type="ARBA" id="ARBA00023004"/>
    </source>
</evidence>
<dbReference type="GO" id="GO:0046872">
    <property type="term" value="F:metal ion binding"/>
    <property type="evidence" value="ECO:0007669"/>
    <property type="project" value="UniProtKB-KW"/>
</dbReference>
<protein>
    <submittedName>
        <fullName evidence="6">Putative R-phenyllactate dehydratase, small subunit</fullName>
    </submittedName>
</protein>
<comment type="similarity">
    <text evidence="2">Belongs to the FldB/FldC dehydratase alpha/beta subunit family.</text>
</comment>
<dbReference type="GO" id="GO:0016836">
    <property type="term" value="F:hydro-lyase activity"/>
    <property type="evidence" value="ECO:0007669"/>
    <property type="project" value="UniProtKB-ARBA"/>
</dbReference>
<dbReference type="EMBL" id="LSDA01000001">
    <property type="protein sequence ID" value="KXB61309.1"/>
    <property type="molecule type" value="Genomic_DNA"/>
</dbReference>
<keyword evidence="5" id="KW-0411">Iron-sulfur</keyword>
<dbReference type="AlphaFoldDB" id="A0A134A0U0"/>
<dbReference type="OrthoDB" id="355459at2"/>
<keyword evidence="3" id="KW-0479">Metal-binding</keyword>
<evidence type="ECO:0000313" key="7">
    <source>
        <dbReference type="Proteomes" id="UP000070394"/>
    </source>
</evidence>
<reference evidence="7" key="1">
    <citation type="submission" date="2016-01" db="EMBL/GenBank/DDBJ databases">
        <authorList>
            <person name="Mitreva M."/>
            <person name="Pepin K.H."/>
            <person name="Mihindukulasuriya K.A."/>
            <person name="Fulton R."/>
            <person name="Fronick C."/>
            <person name="O'Laughlin M."/>
            <person name="Miner T."/>
            <person name="Herter B."/>
            <person name="Rosa B.A."/>
            <person name="Cordes M."/>
            <person name="Tomlinson C."/>
            <person name="Wollam A."/>
            <person name="Palsikar V.B."/>
            <person name="Mardis E.R."/>
            <person name="Wilson R.K."/>
        </authorList>
    </citation>
    <scope>NUCLEOTIDE SEQUENCE [LARGE SCALE GENOMIC DNA]</scope>
    <source>
        <strain evidence="7">DNF00896</strain>
    </source>
</reference>
<keyword evidence="7" id="KW-1185">Reference proteome</keyword>
<evidence type="ECO:0000256" key="1">
    <source>
        <dbReference type="ARBA" id="ARBA00001966"/>
    </source>
</evidence>
<evidence type="ECO:0000313" key="6">
    <source>
        <dbReference type="EMBL" id="KXB61309.1"/>
    </source>
</evidence>
<dbReference type="Proteomes" id="UP000070394">
    <property type="component" value="Unassembled WGS sequence"/>
</dbReference>
<proteinExistence type="inferred from homology"/>
<organism evidence="6 7">
    <name type="scientific">Lachnoanaerobaculum saburreum</name>
    <dbReference type="NCBI Taxonomy" id="467210"/>
    <lineage>
        <taxon>Bacteria</taxon>
        <taxon>Bacillati</taxon>
        <taxon>Bacillota</taxon>
        <taxon>Clostridia</taxon>
        <taxon>Lachnospirales</taxon>
        <taxon>Lachnospiraceae</taxon>
        <taxon>Lachnoanaerobaculum</taxon>
    </lineage>
</organism>
<dbReference type="Gene3D" id="3.40.50.11900">
    <property type="match status" value="1"/>
</dbReference>
<evidence type="ECO:0000256" key="2">
    <source>
        <dbReference type="ARBA" id="ARBA00005806"/>
    </source>
</evidence>
<dbReference type="InterPro" id="IPR010327">
    <property type="entry name" value="FldB/FldC_alpha/beta"/>
</dbReference>